<evidence type="ECO:0000313" key="6">
    <source>
        <dbReference type="EMBL" id="TVU67519.1"/>
    </source>
</evidence>
<protein>
    <submittedName>
        <fullName evidence="6">GFA family protein</fullName>
    </submittedName>
</protein>
<dbReference type="PANTHER" id="PTHR33337">
    <property type="entry name" value="GFA DOMAIN-CONTAINING PROTEIN"/>
    <property type="match status" value="1"/>
</dbReference>
<keyword evidence="7" id="KW-1185">Reference proteome</keyword>
<dbReference type="GO" id="GO:0016846">
    <property type="term" value="F:carbon-sulfur lyase activity"/>
    <property type="evidence" value="ECO:0007669"/>
    <property type="project" value="InterPro"/>
</dbReference>
<dbReference type="GO" id="GO:0046872">
    <property type="term" value="F:metal ion binding"/>
    <property type="evidence" value="ECO:0007669"/>
    <property type="project" value="UniProtKB-KW"/>
</dbReference>
<keyword evidence="4" id="KW-0456">Lyase</keyword>
<dbReference type="EMBL" id="VNFH01000014">
    <property type="protein sequence ID" value="TVU67519.1"/>
    <property type="molecule type" value="Genomic_DNA"/>
</dbReference>
<organism evidence="6 7">
    <name type="scientific">Cobetia crustatorum</name>
    <dbReference type="NCBI Taxonomy" id="553385"/>
    <lineage>
        <taxon>Bacteria</taxon>
        <taxon>Pseudomonadati</taxon>
        <taxon>Pseudomonadota</taxon>
        <taxon>Gammaproteobacteria</taxon>
        <taxon>Oceanospirillales</taxon>
        <taxon>Halomonadaceae</taxon>
        <taxon>Cobetia</taxon>
    </lineage>
</organism>
<name>A0A558HEG0_9GAMM</name>
<evidence type="ECO:0000256" key="4">
    <source>
        <dbReference type="ARBA" id="ARBA00023239"/>
    </source>
</evidence>
<gene>
    <name evidence="6" type="ORF">FQP86_16770</name>
</gene>
<dbReference type="OrthoDB" id="9786619at2"/>
<evidence type="ECO:0000313" key="7">
    <source>
        <dbReference type="Proteomes" id="UP000319941"/>
    </source>
</evidence>
<accession>A0A558HEG0</accession>
<dbReference type="PROSITE" id="PS51891">
    <property type="entry name" value="CENP_V_GFA"/>
    <property type="match status" value="1"/>
</dbReference>
<evidence type="ECO:0000259" key="5">
    <source>
        <dbReference type="PROSITE" id="PS51891"/>
    </source>
</evidence>
<comment type="similarity">
    <text evidence="1">Belongs to the Gfa family.</text>
</comment>
<dbReference type="PANTHER" id="PTHR33337:SF44">
    <property type="entry name" value="DUF636 DOMAIN PROTEIN (AFU_ORTHOLOGUE AFUA_1G09754)"/>
    <property type="match status" value="1"/>
</dbReference>
<keyword evidence="2" id="KW-0479">Metal-binding</keyword>
<dbReference type="InterPro" id="IPR011057">
    <property type="entry name" value="Mss4-like_sf"/>
</dbReference>
<dbReference type="RefSeq" id="WP_024952011.1">
    <property type="nucleotide sequence ID" value="NZ_CAWOWR010000044.1"/>
</dbReference>
<dbReference type="STRING" id="553385.GCA_000591415_01914"/>
<evidence type="ECO:0000256" key="1">
    <source>
        <dbReference type="ARBA" id="ARBA00005495"/>
    </source>
</evidence>
<dbReference type="Proteomes" id="UP000319941">
    <property type="component" value="Unassembled WGS sequence"/>
</dbReference>
<feature type="domain" description="CENP-V/GFA" evidence="5">
    <location>
        <begin position="3"/>
        <end position="126"/>
    </location>
</feature>
<keyword evidence="3" id="KW-0862">Zinc</keyword>
<dbReference type="AlphaFoldDB" id="A0A558HEG0"/>
<dbReference type="Gene3D" id="2.170.150.70">
    <property type="match status" value="1"/>
</dbReference>
<dbReference type="SUPFAM" id="SSF51316">
    <property type="entry name" value="Mss4-like"/>
    <property type="match status" value="1"/>
</dbReference>
<evidence type="ECO:0000256" key="3">
    <source>
        <dbReference type="ARBA" id="ARBA00022833"/>
    </source>
</evidence>
<comment type="caution">
    <text evidence="6">The sequence shown here is derived from an EMBL/GenBank/DDBJ whole genome shotgun (WGS) entry which is preliminary data.</text>
</comment>
<dbReference type="Pfam" id="PF04828">
    <property type="entry name" value="GFA"/>
    <property type="match status" value="1"/>
</dbReference>
<reference evidence="6 7" key="1">
    <citation type="submission" date="2019-07" db="EMBL/GenBank/DDBJ databases">
        <title>Diversity of Bacteria from Kongsfjorden, Arctic.</title>
        <authorList>
            <person name="Yu Y."/>
        </authorList>
    </citation>
    <scope>NUCLEOTIDE SEQUENCE [LARGE SCALE GENOMIC DNA]</scope>
    <source>
        <strain evidence="6 7">SM1923</strain>
    </source>
</reference>
<dbReference type="InterPro" id="IPR006913">
    <property type="entry name" value="CENP-V/GFA"/>
</dbReference>
<proteinExistence type="inferred from homology"/>
<evidence type="ECO:0000256" key="2">
    <source>
        <dbReference type="ARBA" id="ARBA00022723"/>
    </source>
</evidence>
<sequence>MFLEGACHCRAVSFSLESPHPYPYQRCYCSICRKLNGGGGYAINISGEAESLQVEGDEHKGIYHPLIEGQPTIGERHFCRECGTSLWVFDSRWPALVHLYASAIDTPLPRAPEHVHIMLDSKADWVTPDIQENDQCFAQYPEESIAAWHSRLGLQQT</sequence>